<dbReference type="PANTHER" id="PTHR45856:SF25">
    <property type="entry name" value="FUNGAL LIPASE-LIKE DOMAIN-CONTAINING PROTEIN"/>
    <property type="match status" value="1"/>
</dbReference>
<dbReference type="OrthoDB" id="426718at2759"/>
<keyword evidence="7" id="KW-1185">Reference proteome</keyword>
<evidence type="ECO:0000313" key="6">
    <source>
        <dbReference type="EMBL" id="KAE9386984.1"/>
    </source>
</evidence>
<dbReference type="InterPro" id="IPR051218">
    <property type="entry name" value="Sec_MonoDiacylglyc_Lipase"/>
</dbReference>
<dbReference type="CDD" id="cd00519">
    <property type="entry name" value="Lipase_3"/>
    <property type="match status" value="1"/>
</dbReference>
<comment type="catalytic activity">
    <reaction evidence="4">
        <text>a monoacylglycerol + H2O = glycerol + a fatty acid + H(+)</text>
        <dbReference type="Rhea" id="RHEA:15245"/>
        <dbReference type="ChEBI" id="CHEBI:15377"/>
        <dbReference type="ChEBI" id="CHEBI:15378"/>
        <dbReference type="ChEBI" id="CHEBI:17408"/>
        <dbReference type="ChEBI" id="CHEBI:17754"/>
        <dbReference type="ChEBI" id="CHEBI:28868"/>
    </reaction>
</comment>
<dbReference type="Proteomes" id="UP000799118">
    <property type="component" value="Unassembled WGS sequence"/>
</dbReference>
<evidence type="ECO:0000256" key="1">
    <source>
        <dbReference type="ARBA" id="ARBA00023157"/>
    </source>
</evidence>
<proteinExistence type="inferred from homology"/>
<dbReference type="SUPFAM" id="SSF53474">
    <property type="entry name" value="alpha/beta-Hydrolases"/>
    <property type="match status" value="1"/>
</dbReference>
<keyword evidence="1" id="KW-1015">Disulfide bond</keyword>
<accession>A0A6A4GP72</accession>
<dbReference type="Gene3D" id="3.40.50.1820">
    <property type="entry name" value="alpha/beta hydrolase"/>
    <property type="match status" value="1"/>
</dbReference>
<dbReference type="EMBL" id="ML769832">
    <property type="protein sequence ID" value="KAE9386984.1"/>
    <property type="molecule type" value="Genomic_DNA"/>
</dbReference>
<evidence type="ECO:0000313" key="7">
    <source>
        <dbReference type="Proteomes" id="UP000799118"/>
    </source>
</evidence>
<evidence type="ECO:0000256" key="2">
    <source>
        <dbReference type="ARBA" id="ARBA00043996"/>
    </source>
</evidence>
<evidence type="ECO:0000256" key="4">
    <source>
        <dbReference type="ARBA" id="ARBA00048461"/>
    </source>
</evidence>
<reference evidence="6" key="1">
    <citation type="journal article" date="2019" name="Environ. Microbiol.">
        <title>Fungal ecological strategies reflected in gene transcription - a case study of two litter decomposers.</title>
        <authorList>
            <person name="Barbi F."/>
            <person name="Kohler A."/>
            <person name="Barry K."/>
            <person name="Baskaran P."/>
            <person name="Daum C."/>
            <person name="Fauchery L."/>
            <person name="Ihrmark K."/>
            <person name="Kuo A."/>
            <person name="LaButti K."/>
            <person name="Lipzen A."/>
            <person name="Morin E."/>
            <person name="Grigoriev I.V."/>
            <person name="Henrissat B."/>
            <person name="Lindahl B."/>
            <person name="Martin F."/>
        </authorList>
    </citation>
    <scope>NUCLEOTIDE SEQUENCE</scope>
    <source>
        <strain evidence="6">JB14</strain>
    </source>
</reference>
<protein>
    <submittedName>
        <fullName evidence="6">Lipase</fullName>
    </submittedName>
</protein>
<dbReference type="InterPro" id="IPR029058">
    <property type="entry name" value="AB_hydrolase_fold"/>
</dbReference>
<dbReference type="PANTHER" id="PTHR45856">
    <property type="entry name" value="ALPHA/BETA-HYDROLASES SUPERFAMILY PROTEIN"/>
    <property type="match status" value="1"/>
</dbReference>
<comment type="catalytic activity">
    <reaction evidence="3">
        <text>a diacylglycerol + H2O = a monoacylglycerol + a fatty acid + H(+)</text>
        <dbReference type="Rhea" id="RHEA:32731"/>
        <dbReference type="ChEBI" id="CHEBI:15377"/>
        <dbReference type="ChEBI" id="CHEBI:15378"/>
        <dbReference type="ChEBI" id="CHEBI:17408"/>
        <dbReference type="ChEBI" id="CHEBI:18035"/>
        <dbReference type="ChEBI" id="CHEBI:28868"/>
    </reaction>
</comment>
<sequence>MGATTSTTTSTLSTLTTTQIDSFTPYTHYASAGYCNPSTTLSWTCGADCEANSDFIPVASGGDGSDVQYWFVGYDPTLSTVIVSHQGTNVDTILPIITDADFFLTPIDTSLFTTVNSGVYVHNGFATEQAKTATNVLAAVQTAMSSYSSTTVTVTGHSLGAAISLLDALYLSIQLPNAMVNFVGYGLPRVGNQAFANLIDSTLPDRVAHVNNEEDPVPILPGEVLGFVHPSGEKHIMDNGSWVVCPGQDNDSTECSAGDVPTILEGNIEDHDGPYNGVQMGSTCST</sequence>
<evidence type="ECO:0000256" key="3">
    <source>
        <dbReference type="ARBA" id="ARBA00047591"/>
    </source>
</evidence>
<dbReference type="InterPro" id="IPR002921">
    <property type="entry name" value="Fungal_lipase-type"/>
</dbReference>
<feature type="domain" description="Fungal lipase-type" evidence="5">
    <location>
        <begin position="83"/>
        <end position="223"/>
    </location>
</feature>
<dbReference type="Pfam" id="PF01764">
    <property type="entry name" value="Lipase_3"/>
    <property type="match status" value="1"/>
</dbReference>
<gene>
    <name evidence="6" type="ORF">BT96DRAFT_838307</name>
</gene>
<organism evidence="6 7">
    <name type="scientific">Gymnopus androsaceus JB14</name>
    <dbReference type="NCBI Taxonomy" id="1447944"/>
    <lineage>
        <taxon>Eukaryota</taxon>
        <taxon>Fungi</taxon>
        <taxon>Dikarya</taxon>
        <taxon>Basidiomycota</taxon>
        <taxon>Agaricomycotina</taxon>
        <taxon>Agaricomycetes</taxon>
        <taxon>Agaricomycetidae</taxon>
        <taxon>Agaricales</taxon>
        <taxon>Marasmiineae</taxon>
        <taxon>Omphalotaceae</taxon>
        <taxon>Gymnopus</taxon>
    </lineage>
</organism>
<name>A0A6A4GP72_9AGAR</name>
<dbReference type="GO" id="GO:0006629">
    <property type="term" value="P:lipid metabolic process"/>
    <property type="evidence" value="ECO:0007669"/>
    <property type="project" value="InterPro"/>
</dbReference>
<dbReference type="AlphaFoldDB" id="A0A6A4GP72"/>
<evidence type="ECO:0000259" key="5">
    <source>
        <dbReference type="Pfam" id="PF01764"/>
    </source>
</evidence>
<comment type="similarity">
    <text evidence="2">Belongs to the AB hydrolase superfamily. Lipase family. Class 3 subfamily.</text>
</comment>